<dbReference type="PANTHER" id="PTHR13608">
    <property type="entry name" value="ARMADILLO-LIKE HELICAL DOMAIN-CONTAINING PROTEIN 3"/>
    <property type="match status" value="1"/>
</dbReference>
<protein>
    <recommendedName>
        <fullName evidence="5">Armadillo-like helical domain-containing protein</fullName>
    </recommendedName>
</protein>
<comment type="caution">
    <text evidence="6">The sequence shown here is derived from an EMBL/GenBank/DDBJ whole genome shotgun (WGS) entry which is preliminary data.</text>
</comment>
<sequence length="695" mass="80344">MYQGLNLSLYSNNPSEIAIDDEHKIARIGHVADVLAEWFSVISKQARKKGKDAFCVLFGPPGSDKTPNDNHLHLLLFRIKIFIERAIELNDLDRAGALRKFIILIHEILHALFVALTLEAGMANANSVLVVKSLLFCFFQVDFSEALQALLTRTTGKQFVDPKPDDAKEENSAAEHARQARKPELRLSYEAVMKIYAIYLSLANCPIDLILVDKVSLSLDITTPEDMSPNTYTRFLELLDFSKEKTFAPLTNRLVSQLAAIFNYYYELSPDILRHSLRHSSFFGWVTGNTLSPRLYLSTDTTLSVTSFAKIALDPVDPYFYEVDLYEHKKRIKVVGKETDSVAGVRSPSYLAITFQMFQLLHNRTFTKELVSQTNSTVCLLDIWLCVSSYVHHYQYRSAINTYGARVSFLMLLKLTSPKAPWLLALRARKIDENKWKLCHHKHPVIPLDENCPEKDALLYVIDLLQITFRYNLSKRLDMENVKIALTVLYQVLLELEAHPTEGLRTYSWNDLYVALVYFMKFVARSQNEEAVKYVIEEFFSILQLLLSPAFDKILEKSTDYFSLGYHPAKSMNFDLLYIMLQQHDTLEALFSKFIRRKKNFGRVERAFLQLKEKISSVSDREISDSEVTRILNELSLLDEENMQLTTITIDRFNYAETFKYLDRDYEDFSKQRELMKTFISIFETDWVGDASRNR</sequence>
<gene>
    <name evidence="6" type="ORF">METBIDRAFT_40875</name>
</gene>
<evidence type="ECO:0000256" key="1">
    <source>
        <dbReference type="ARBA" id="ARBA00004370"/>
    </source>
</evidence>
<feature type="domain" description="Armadillo-like helical" evidence="5">
    <location>
        <begin position="449"/>
        <end position="676"/>
    </location>
</feature>
<organism evidence="6 7">
    <name type="scientific">Metschnikowia bicuspidata var. bicuspidata NRRL YB-4993</name>
    <dbReference type="NCBI Taxonomy" id="869754"/>
    <lineage>
        <taxon>Eukaryota</taxon>
        <taxon>Fungi</taxon>
        <taxon>Dikarya</taxon>
        <taxon>Ascomycota</taxon>
        <taxon>Saccharomycotina</taxon>
        <taxon>Pichiomycetes</taxon>
        <taxon>Metschnikowiaceae</taxon>
        <taxon>Metschnikowia</taxon>
    </lineage>
</organism>
<proteinExistence type="predicted"/>
<evidence type="ECO:0000256" key="3">
    <source>
        <dbReference type="ARBA" id="ARBA00022989"/>
    </source>
</evidence>
<dbReference type="AlphaFoldDB" id="A0A1A0HC08"/>
<dbReference type="InterPro" id="IPR013636">
    <property type="entry name" value="ARMH3_C"/>
</dbReference>
<evidence type="ECO:0000256" key="4">
    <source>
        <dbReference type="ARBA" id="ARBA00023136"/>
    </source>
</evidence>
<keyword evidence="3" id="KW-1133">Transmembrane helix</keyword>
<dbReference type="OrthoDB" id="2012278at2759"/>
<keyword evidence="4" id="KW-0472">Membrane</keyword>
<evidence type="ECO:0000313" key="7">
    <source>
        <dbReference type="Proteomes" id="UP000092555"/>
    </source>
</evidence>
<accession>A0A1A0HC08</accession>
<evidence type="ECO:0000256" key="2">
    <source>
        <dbReference type="ARBA" id="ARBA00022692"/>
    </source>
</evidence>
<dbReference type="GeneID" id="30030300"/>
<dbReference type="GO" id="GO:0016020">
    <property type="term" value="C:membrane"/>
    <property type="evidence" value="ECO:0007669"/>
    <property type="project" value="UniProtKB-SubCell"/>
</dbReference>
<evidence type="ECO:0000259" key="5">
    <source>
        <dbReference type="SMART" id="SM01158"/>
    </source>
</evidence>
<dbReference type="Proteomes" id="UP000092555">
    <property type="component" value="Unassembled WGS sequence"/>
</dbReference>
<keyword evidence="7" id="KW-1185">Reference proteome</keyword>
<name>A0A1A0HC08_9ASCO</name>
<dbReference type="PANTHER" id="PTHR13608:SF3">
    <property type="entry name" value="ARMADILLO-LIKE HELICAL DOMAIN-CONTAINING PROTEIN 3"/>
    <property type="match status" value="1"/>
</dbReference>
<evidence type="ECO:0000313" key="6">
    <source>
        <dbReference type="EMBL" id="OBA21546.1"/>
    </source>
</evidence>
<reference evidence="6 7" key="1">
    <citation type="submission" date="2016-05" db="EMBL/GenBank/DDBJ databases">
        <title>Comparative genomics of biotechnologically important yeasts.</title>
        <authorList>
            <consortium name="DOE Joint Genome Institute"/>
            <person name="Riley R."/>
            <person name="Haridas S."/>
            <person name="Wolfe K.H."/>
            <person name="Lopes M.R."/>
            <person name="Hittinger C.T."/>
            <person name="Goker M."/>
            <person name="Salamov A."/>
            <person name="Wisecaver J."/>
            <person name="Long T.M."/>
            <person name="Aerts A.L."/>
            <person name="Barry K."/>
            <person name="Choi C."/>
            <person name="Clum A."/>
            <person name="Coughlan A.Y."/>
            <person name="Deshpande S."/>
            <person name="Douglass A.P."/>
            <person name="Hanson S.J."/>
            <person name="Klenk H.-P."/>
            <person name="LaButti K."/>
            <person name="Lapidus A."/>
            <person name="Lindquist E."/>
            <person name="Lipzen A."/>
            <person name="Meier-kolthoff J.P."/>
            <person name="Ohm R.A."/>
            <person name="Otillar R.P."/>
            <person name="Pangilinan J."/>
            <person name="Peng Y."/>
            <person name="Rokas A."/>
            <person name="Rosa C.A."/>
            <person name="Scheuner C."/>
            <person name="Sibirny A.A."/>
            <person name="Slot J.C."/>
            <person name="Stielow J.B."/>
            <person name="Sun H."/>
            <person name="Kurtzman C.P."/>
            <person name="Blackwell M."/>
            <person name="Grigoriev I.V."/>
            <person name="Jeffries T.W."/>
        </authorList>
    </citation>
    <scope>NUCLEOTIDE SEQUENCE [LARGE SCALE GENOMIC DNA]</scope>
    <source>
        <strain evidence="6 7">NRRL YB-4993</strain>
    </source>
</reference>
<keyword evidence="2" id="KW-0812">Transmembrane</keyword>
<dbReference type="InterPro" id="IPR039868">
    <property type="entry name" value="ARMD3-like"/>
</dbReference>
<comment type="subcellular location">
    <subcellularLocation>
        <location evidence="1">Membrane</location>
    </subcellularLocation>
</comment>
<dbReference type="GO" id="GO:0005829">
    <property type="term" value="C:cytosol"/>
    <property type="evidence" value="ECO:0007669"/>
    <property type="project" value="TreeGrafter"/>
</dbReference>
<dbReference type="RefSeq" id="XP_018712056.1">
    <property type="nucleotide sequence ID" value="XM_018857324.1"/>
</dbReference>
<dbReference type="EMBL" id="LXTC01000003">
    <property type="protein sequence ID" value="OBA21546.1"/>
    <property type="molecule type" value="Genomic_DNA"/>
</dbReference>
<dbReference type="SMART" id="SM01158">
    <property type="entry name" value="DUF1741"/>
    <property type="match status" value="1"/>
</dbReference>